<sequence length="201" mass="21746">MNYTGWWRAATLAALVGASMGAHAQAVDAGTLLVRARAVHLDPANDNSNPATPVSINSKWLPEVDFTYFFSPNWAAELILTVPQKQRVSLAGAQIGTLKHLPPTLTLQYHFPMSGFRPYVGAGINYTRFSSVNLPAGLSIDRNSWGGALQVGVDIPVGKNMVLNFDVKKVYIRTDIQAGGAHLDRFKVDPVLVGVGLGWTF</sequence>
<dbReference type="RefSeq" id="WP_082668298.1">
    <property type="nucleotide sequence ID" value="NZ_CP083911.1"/>
</dbReference>
<accession>A0A554X4T4</accession>
<dbReference type="Proteomes" id="UP000317763">
    <property type="component" value="Unassembled WGS sequence"/>
</dbReference>
<feature type="chain" id="PRO_5022134444" evidence="2">
    <location>
        <begin position="25"/>
        <end position="201"/>
    </location>
</feature>
<evidence type="ECO:0000256" key="2">
    <source>
        <dbReference type="SAM" id="SignalP"/>
    </source>
</evidence>
<proteinExistence type="predicted"/>
<organism evidence="3 4">
    <name type="scientific">Tepidimonas taiwanensis</name>
    <dbReference type="NCBI Taxonomy" id="307486"/>
    <lineage>
        <taxon>Bacteria</taxon>
        <taxon>Pseudomonadati</taxon>
        <taxon>Pseudomonadota</taxon>
        <taxon>Betaproteobacteria</taxon>
        <taxon>Burkholderiales</taxon>
        <taxon>Tepidimonas</taxon>
    </lineage>
</organism>
<evidence type="ECO:0000256" key="1">
    <source>
        <dbReference type="ARBA" id="ARBA00004442"/>
    </source>
</evidence>
<reference evidence="3 4" key="1">
    <citation type="submission" date="2019-07" db="EMBL/GenBank/DDBJ databases">
        <title>Tepidimonas taiwanensis I1-1 draft genome.</title>
        <authorList>
            <person name="Da Costa M.S."/>
            <person name="Froufe H.J.C."/>
            <person name="Egas C."/>
            <person name="Albuquerque L."/>
        </authorList>
    </citation>
    <scope>NUCLEOTIDE SEQUENCE [LARGE SCALE GENOMIC DNA]</scope>
    <source>
        <strain evidence="3 4">I1-1</strain>
    </source>
</reference>
<dbReference type="GO" id="GO:0009279">
    <property type="term" value="C:cell outer membrane"/>
    <property type="evidence" value="ECO:0007669"/>
    <property type="project" value="UniProtKB-SubCell"/>
</dbReference>
<dbReference type="Pfam" id="PF03922">
    <property type="entry name" value="OmpW"/>
    <property type="match status" value="1"/>
</dbReference>
<keyword evidence="2" id="KW-0732">Signal</keyword>
<dbReference type="AlphaFoldDB" id="A0A554X4T4"/>
<gene>
    <name evidence="3" type="primary">ompW</name>
    <name evidence="3" type="ORF">Ttaiw_01745</name>
</gene>
<dbReference type="PANTHER" id="PTHR36920">
    <property type="match status" value="1"/>
</dbReference>
<dbReference type="InterPro" id="IPR011250">
    <property type="entry name" value="OMP/PagP_B-barrel"/>
</dbReference>
<dbReference type="GO" id="GO:0055085">
    <property type="term" value="P:transmembrane transport"/>
    <property type="evidence" value="ECO:0007669"/>
    <property type="project" value="TreeGrafter"/>
</dbReference>
<dbReference type="SUPFAM" id="SSF56925">
    <property type="entry name" value="OMPA-like"/>
    <property type="match status" value="1"/>
</dbReference>
<dbReference type="STRING" id="307486.GCA_000807215_00022"/>
<comment type="subcellular location">
    <subcellularLocation>
        <location evidence="1">Cell outer membrane</location>
    </subcellularLocation>
</comment>
<dbReference type="Gene3D" id="2.40.160.20">
    <property type="match status" value="1"/>
</dbReference>
<comment type="caution">
    <text evidence="3">The sequence shown here is derived from an EMBL/GenBank/DDBJ whole genome shotgun (WGS) entry which is preliminary data.</text>
</comment>
<dbReference type="EMBL" id="VJOM01000019">
    <property type="protein sequence ID" value="TSE30813.1"/>
    <property type="molecule type" value="Genomic_DNA"/>
</dbReference>
<protein>
    <submittedName>
        <fullName evidence="3">Outer membrane protein W</fullName>
    </submittedName>
</protein>
<evidence type="ECO:0000313" key="4">
    <source>
        <dbReference type="Proteomes" id="UP000317763"/>
    </source>
</evidence>
<dbReference type="PANTHER" id="PTHR36920:SF1">
    <property type="entry name" value="OUTER MEMBRANE PROTEIN W"/>
    <property type="match status" value="1"/>
</dbReference>
<keyword evidence="4" id="KW-1185">Reference proteome</keyword>
<evidence type="ECO:0000313" key="3">
    <source>
        <dbReference type="EMBL" id="TSE30813.1"/>
    </source>
</evidence>
<dbReference type="InterPro" id="IPR005618">
    <property type="entry name" value="OMPW"/>
</dbReference>
<dbReference type="OrthoDB" id="9807574at2"/>
<name>A0A554X4T4_9BURK</name>
<feature type="signal peptide" evidence="2">
    <location>
        <begin position="1"/>
        <end position="24"/>
    </location>
</feature>